<dbReference type="InterPro" id="IPR001387">
    <property type="entry name" value="Cro/C1-type_HTH"/>
</dbReference>
<dbReference type="Pfam" id="PF01381">
    <property type="entry name" value="HTH_3"/>
    <property type="match status" value="1"/>
</dbReference>
<proteinExistence type="predicted"/>
<evidence type="ECO:0000313" key="2">
    <source>
        <dbReference type="EMBL" id="DAF90928.1"/>
    </source>
</evidence>
<dbReference type="EMBL" id="BK016040">
    <property type="protein sequence ID" value="DAF90928.1"/>
    <property type="molecule type" value="Genomic_DNA"/>
</dbReference>
<reference evidence="2" key="1">
    <citation type="journal article" date="2021" name="Proc. Natl. Acad. Sci. U.S.A.">
        <title>A Catalog of Tens of Thousands of Viruses from Human Metagenomes Reveals Hidden Associations with Chronic Diseases.</title>
        <authorList>
            <person name="Tisza M.J."/>
            <person name="Buck C.B."/>
        </authorList>
    </citation>
    <scope>NUCLEOTIDE SEQUENCE</scope>
    <source>
        <strain evidence="2">CtrJu12</strain>
    </source>
</reference>
<dbReference type="GO" id="GO:0003677">
    <property type="term" value="F:DNA binding"/>
    <property type="evidence" value="ECO:0007669"/>
    <property type="project" value="InterPro"/>
</dbReference>
<dbReference type="SUPFAM" id="SSF47413">
    <property type="entry name" value="lambda repressor-like DNA-binding domains"/>
    <property type="match status" value="1"/>
</dbReference>
<evidence type="ECO:0000259" key="1">
    <source>
        <dbReference type="PROSITE" id="PS50943"/>
    </source>
</evidence>
<protein>
    <submittedName>
        <fullName evidence="2">Repressor protein CI</fullName>
    </submittedName>
</protein>
<feature type="domain" description="HTH cro/C1-type" evidence="1">
    <location>
        <begin position="6"/>
        <end position="60"/>
    </location>
</feature>
<dbReference type="CDD" id="cd00093">
    <property type="entry name" value="HTH_XRE"/>
    <property type="match status" value="1"/>
</dbReference>
<dbReference type="InterPro" id="IPR010982">
    <property type="entry name" value="Lambda_DNA-bd_dom_sf"/>
</dbReference>
<name>A0A8S5U8Z6_9CAUD</name>
<dbReference type="SMART" id="SM00530">
    <property type="entry name" value="HTH_XRE"/>
    <property type="match status" value="1"/>
</dbReference>
<accession>A0A8S5U8Z6</accession>
<dbReference type="Gene3D" id="1.10.260.40">
    <property type="entry name" value="lambda repressor-like DNA-binding domains"/>
    <property type="match status" value="1"/>
</dbReference>
<organism evidence="2">
    <name type="scientific">Podoviridae sp. ctrJu12</name>
    <dbReference type="NCBI Taxonomy" id="2825278"/>
    <lineage>
        <taxon>Viruses</taxon>
        <taxon>Duplodnaviria</taxon>
        <taxon>Heunggongvirae</taxon>
        <taxon>Uroviricota</taxon>
        <taxon>Caudoviricetes</taxon>
    </lineage>
</organism>
<dbReference type="PROSITE" id="PS50943">
    <property type="entry name" value="HTH_CROC1"/>
    <property type="match status" value="1"/>
</dbReference>
<sequence>MEFKKIEALLAENGVTAYRMCKDLDLHTSSVTAWKQGLYSPSIKTLKKIADYFGVTVDYFL</sequence>